<dbReference type="InterPro" id="IPR051140">
    <property type="entry name" value="GATA_TF"/>
</dbReference>
<dbReference type="CDD" id="cd00202">
    <property type="entry name" value="ZnF_GATA"/>
    <property type="match status" value="1"/>
</dbReference>
<dbReference type="GO" id="GO:0030154">
    <property type="term" value="P:cell differentiation"/>
    <property type="evidence" value="ECO:0000318"/>
    <property type="project" value="GO_Central"/>
</dbReference>
<reference evidence="9" key="2">
    <citation type="submission" date="2017-06" db="EMBL/GenBank/DDBJ databases">
        <title>WGS assembly of Brachypodium distachyon.</title>
        <authorList>
            <consortium name="The International Brachypodium Initiative"/>
            <person name="Lucas S."/>
            <person name="Harmon-Smith M."/>
            <person name="Lail K."/>
            <person name="Tice H."/>
            <person name="Grimwood J."/>
            <person name="Bruce D."/>
            <person name="Barry K."/>
            <person name="Shu S."/>
            <person name="Lindquist E."/>
            <person name="Wang M."/>
            <person name="Pitluck S."/>
            <person name="Vogel J.P."/>
            <person name="Garvin D.F."/>
            <person name="Mockler T.C."/>
            <person name="Schmutz J."/>
            <person name="Rokhsar D."/>
            <person name="Bevan M.W."/>
        </authorList>
    </citation>
    <scope>NUCLEOTIDE SEQUENCE</scope>
    <source>
        <strain evidence="9">Bd21</strain>
    </source>
</reference>
<feature type="region of interest" description="Disordered" evidence="7">
    <location>
        <begin position="177"/>
        <end position="267"/>
    </location>
</feature>
<evidence type="ECO:0000256" key="4">
    <source>
        <dbReference type="ARBA" id="ARBA00022833"/>
    </source>
</evidence>
<evidence type="ECO:0000313" key="9">
    <source>
        <dbReference type="EMBL" id="KQK00538.1"/>
    </source>
</evidence>
<evidence type="ECO:0000259" key="8">
    <source>
        <dbReference type="PROSITE" id="PS50114"/>
    </source>
</evidence>
<dbReference type="GO" id="GO:0005634">
    <property type="term" value="C:nucleus"/>
    <property type="evidence" value="ECO:0000318"/>
    <property type="project" value="GO_Central"/>
</dbReference>
<proteinExistence type="inferred from homology"/>
<dbReference type="GO" id="GO:0008270">
    <property type="term" value="F:zinc ion binding"/>
    <property type="evidence" value="ECO:0007669"/>
    <property type="project" value="UniProtKB-KW"/>
</dbReference>
<feature type="compositionally biased region" description="Low complexity" evidence="7">
    <location>
        <begin position="241"/>
        <end position="267"/>
    </location>
</feature>
<dbReference type="SUPFAM" id="SSF57716">
    <property type="entry name" value="Glucocorticoid receptor-like (DNA-binding domain)"/>
    <property type="match status" value="1"/>
</dbReference>
<dbReference type="PANTHER" id="PTHR45658">
    <property type="entry name" value="GATA TRANSCRIPTION FACTOR"/>
    <property type="match status" value="1"/>
</dbReference>
<evidence type="ECO:0000313" key="10">
    <source>
        <dbReference type="EnsemblPlants" id="KQK00538"/>
    </source>
</evidence>
<dbReference type="EnsemblPlants" id="KQK00538">
    <property type="protein sequence ID" value="KQK00538"/>
    <property type="gene ID" value="BRADI_3g50160v3"/>
</dbReference>
<dbReference type="KEGG" id="bdi:100835329"/>
<evidence type="ECO:0000256" key="7">
    <source>
        <dbReference type="SAM" id="MobiDB-lite"/>
    </source>
</evidence>
<comment type="similarity">
    <text evidence="1">Belongs to the type IV zinc-finger family. Class A subfamily.</text>
</comment>
<keyword evidence="5" id="KW-0010">Activator</keyword>
<accession>A0A0Q3QFK4</accession>
<dbReference type="SMART" id="SM00401">
    <property type="entry name" value="ZnF_GATA"/>
    <property type="match status" value="1"/>
</dbReference>
<dbReference type="FunCoup" id="A0A0Q3QFK4">
    <property type="interactions" value="779"/>
</dbReference>
<dbReference type="GO" id="GO:0000976">
    <property type="term" value="F:transcription cis-regulatory region binding"/>
    <property type="evidence" value="ECO:0000318"/>
    <property type="project" value="GO_Central"/>
</dbReference>
<dbReference type="RefSeq" id="XP_003569981.2">
    <property type="nucleotide sequence ID" value="XM_003569933.4"/>
</dbReference>
<dbReference type="STRING" id="15368.A0A0Q3QFK4"/>
<evidence type="ECO:0000256" key="3">
    <source>
        <dbReference type="ARBA" id="ARBA00022771"/>
    </source>
</evidence>
<feature type="compositionally biased region" description="Basic and acidic residues" evidence="7">
    <location>
        <begin position="125"/>
        <end position="135"/>
    </location>
</feature>
<keyword evidence="3 6" id="KW-0863">Zinc-finger</keyword>
<sequence length="405" mass="42619">MTHQTLISSAPAFSSASHLLHASSPSPPTLFRRSSSAAASVMSSFAHHHGSLVEKEGKMAALRSSLRPCEAAEDMAAAVAVGPAAWGAGLLGDGFLVEDLLDLEDLCEVDKEGGGVFPEAAPAADEEKSGDDHSHGSSVVSYELLPLLPPEMDMDLPAHDAEELEWVSRIMDDSLAELPPQPQLPAAPSAAWQHRPRPREAAASSAPADPMRTPTICALSTEASVPVKAKRSKRSRATVWSLSGASLSDSASSSTTTASSSGSSSTSLSSFLLDSPAFAAGSSLKKKSKHGKQHKPKKRGRKPKHLASSPFLASVPVPGDRRCSHCGVQKTPQWRAGPEGAKTLCNACGVRYKSGRLLPEYRPACSPTFVGTIHSNSHRKVLEMRRKKDPVVGFEAAAPTAVASF</sequence>
<dbReference type="Proteomes" id="UP000008810">
    <property type="component" value="Chromosome 3"/>
</dbReference>
<evidence type="ECO:0000256" key="1">
    <source>
        <dbReference type="ARBA" id="ARBA00005694"/>
    </source>
</evidence>
<dbReference type="AlphaFoldDB" id="A0A0Q3QFK4"/>
<evidence type="ECO:0000256" key="5">
    <source>
        <dbReference type="ARBA" id="ARBA00023159"/>
    </source>
</evidence>
<protein>
    <recommendedName>
        <fullName evidence="8">GATA-type domain-containing protein</fullName>
    </recommendedName>
</protein>
<dbReference type="GO" id="GO:0006357">
    <property type="term" value="P:regulation of transcription by RNA polymerase II"/>
    <property type="evidence" value="ECO:0000318"/>
    <property type="project" value="GO_Central"/>
</dbReference>
<evidence type="ECO:0000256" key="2">
    <source>
        <dbReference type="ARBA" id="ARBA00022723"/>
    </source>
</evidence>
<evidence type="ECO:0000313" key="11">
    <source>
        <dbReference type="Proteomes" id="UP000008810"/>
    </source>
</evidence>
<feature type="domain" description="GATA-type" evidence="8">
    <location>
        <begin position="317"/>
        <end position="353"/>
    </location>
</feature>
<keyword evidence="11" id="KW-1185">Reference proteome</keyword>
<dbReference type="InterPro" id="IPR000679">
    <property type="entry name" value="Znf_GATA"/>
</dbReference>
<dbReference type="InterPro" id="IPR013088">
    <property type="entry name" value="Znf_NHR/GATA"/>
</dbReference>
<reference evidence="10" key="3">
    <citation type="submission" date="2018-08" db="UniProtKB">
        <authorList>
            <consortium name="EnsemblPlants"/>
        </authorList>
    </citation>
    <scope>IDENTIFICATION</scope>
    <source>
        <strain evidence="10">cv. Bd21</strain>
    </source>
</reference>
<gene>
    <name evidence="10" type="primary">LOC100835329</name>
    <name evidence="9" type="ORF">BRADI_3g50160v3</name>
</gene>
<feature type="region of interest" description="Disordered" evidence="7">
    <location>
        <begin position="282"/>
        <end position="313"/>
    </location>
</feature>
<dbReference type="PROSITE" id="PS50114">
    <property type="entry name" value="GATA_ZN_FINGER_2"/>
    <property type="match status" value="1"/>
</dbReference>
<dbReference type="Pfam" id="PF00320">
    <property type="entry name" value="GATA"/>
    <property type="match status" value="1"/>
</dbReference>
<keyword evidence="4" id="KW-0862">Zinc</keyword>
<dbReference type="ExpressionAtlas" id="A0A0Q3QFK4">
    <property type="expression patterns" value="baseline"/>
</dbReference>
<dbReference type="OrthoDB" id="2162994at2759"/>
<reference evidence="9 10" key="1">
    <citation type="journal article" date="2010" name="Nature">
        <title>Genome sequencing and analysis of the model grass Brachypodium distachyon.</title>
        <authorList>
            <consortium name="International Brachypodium Initiative"/>
        </authorList>
    </citation>
    <scope>NUCLEOTIDE SEQUENCE [LARGE SCALE GENOMIC DNA]</scope>
    <source>
        <strain evidence="9 10">Bd21</strain>
    </source>
</reference>
<dbReference type="FunFam" id="3.30.50.10:FF:000018">
    <property type="entry name" value="GATA transcription factor"/>
    <property type="match status" value="1"/>
</dbReference>
<feature type="region of interest" description="Disordered" evidence="7">
    <location>
        <begin position="118"/>
        <end position="137"/>
    </location>
</feature>
<dbReference type="PANTHER" id="PTHR45658:SF92">
    <property type="entry name" value="GATA TRANSCRIPTION FACTOR 5"/>
    <property type="match status" value="1"/>
</dbReference>
<name>A0A0Q3QFK4_BRADI</name>
<dbReference type="Gene3D" id="3.30.50.10">
    <property type="entry name" value="Erythroid Transcription Factor GATA-1, subunit A"/>
    <property type="match status" value="1"/>
</dbReference>
<dbReference type="PROSITE" id="PS00344">
    <property type="entry name" value="GATA_ZN_FINGER_1"/>
    <property type="match status" value="1"/>
</dbReference>
<dbReference type="Gramene" id="KQK00538">
    <property type="protein sequence ID" value="KQK00538"/>
    <property type="gene ID" value="BRADI_3g50160v3"/>
</dbReference>
<dbReference type="GeneID" id="100835329"/>
<dbReference type="EMBL" id="CM000882">
    <property type="protein sequence ID" value="KQK00538.1"/>
    <property type="molecule type" value="Genomic_DNA"/>
</dbReference>
<keyword evidence="2" id="KW-0479">Metal-binding</keyword>
<evidence type="ECO:0000256" key="6">
    <source>
        <dbReference type="PROSITE-ProRule" id="PRU00094"/>
    </source>
</evidence>
<organism evidence="9">
    <name type="scientific">Brachypodium distachyon</name>
    <name type="common">Purple false brome</name>
    <name type="synonym">Trachynia distachya</name>
    <dbReference type="NCBI Taxonomy" id="15368"/>
    <lineage>
        <taxon>Eukaryota</taxon>
        <taxon>Viridiplantae</taxon>
        <taxon>Streptophyta</taxon>
        <taxon>Embryophyta</taxon>
        <taxon>Tracheophyta</taxon>
        <taxon>Spermatophyta</taxon>
        <taxon>Magnoliopsida</taxon>
        <taxon>Liliopsida</taxon>
        <taxon>Poales</taxon>
        <taxon>Poaceae</taxon>
        <taxon>BOP clade</taxon>
        <taxon>Pooideae</taxon>
        <taxon>Stipodae</taxon>
        <taxon>Brachypodieae</taxon>
        <taxon>Brachypodium</taxon>
    </lineage>
</organism>
<feature type="compositionally biased region" description="Basic residues" evidence="7">
    <location>
        <begin position="284"/>
        <end position="305"/>
    </location>
</feature>